<dbReference type="AlphaFoldDB" id="B8D6K3"/>
<evidence type="ECO:0000256" key="5">
    <source>
        <dbReference type="HAMAP-Rule" id="MF_00369"/>
    </source>
</evidence>
<accession>B8D6K3</accession>
<evidence type="ECO:0000313" key="7">
    <source>
        <dbReference type="Proteomes" id="UP000006903"/>
    </source>
</evidence>
<dbReference type="NCBIfam" id="NF003303">
    <property type="entry name" value="PRK04306.1"/>
    <property type="match status" value="1"/>
</dbReference>
<evidence type="ECO:0000256" key="1">
    <source>
        <dbReference type="ARBA" id="ARBA00008427"/>
    </source>
</evidence>
<dbReference type="InterPro" id="IPR022856">
    <property type="entry name" value="Ribosomal_eL21_arc"/>
</dbReference>
<dbReference type="Pfam" id="PF01157">
    <property type="entry name" value="Ribosomal_L21e"/>
    <property type="match status" value="1"/>
</dbReference>
<dbReference type="FunFam" id="2.30.30.70:FF:000001">
    <property type="entry name" value="60S ribosomal protein L21"/>
    <property type="match status" value="1"/>
</dbReference>
<protein>
    <recommendedName>
        <fullName evidence="4 5">Large ribosomal subunit protein eL21</fullName>
    </recommendedName>
</protein>
<dbReference type="Gene3D" id="2.30.30.70">
    <property type="entry name" value="Ribosomal protein L21"/>
    <property type="match status" value="1"/>
</dbReference>
<evidence type="ECO:0000256" key="4">
    <source>
        <dbReference type="ARBA" id="ARBA00035219"/>
    </source>
</evidence>
<evidence type="ECO:0000256" key="3">
    <source>
        <dbReference type="ARBA" id="ARBA00023274"/>
    </source>
</evidence>
<dbReference type="InterPro" id="IPR001147">
    <property type="entry name" value="Ribosomal_eL21"/>
</dbReference>
<keyword evidence="3 5" id="KW-0687">Ribonucleoprotein</keyword>
<dbReference type="eggNOG" id="arCOG04129">
    <property type="taxonomic scope" value="Archaea"/>
</dbReference>
<proteinExistence type="inferred from homology"/>
<dbReference type="PANTHER" id="PTHR20981">
    <property type="entry name" value="60S RIBOSOMAL PROTEIN L21"/>
    <property type="match status" value="1"/>
</dbReference>
<dbReference type="KEGG" id="dka:DKAM_1408"/>
<dbReference type="HOGENOM" id="CLU_103610_1_1_2"/>
<dbReference type="STRING" id="490899.DKAM_1408"/>
<dbReference type="GO" id="GO:0005840">
    <property type="term" value="C:ribosome"/>
    <property type="evidence" value="ECO:0007669"/>
    <property type="project" value="UniProtKB-KW"/>
</dbReference>
<name>B8D6K3_DESA1</name>
<dbReference type="InterPro" id="IPR036948">
    <property type="entry name" value="Ribosomal_eL21_sf"/>
</dbReference>
<sequence>MEKMVKAPKGYRHRTRKLFKKNVREKGSIPPLSLVLREYKEGEKVHIVINPSVYRGMPYRRFHGKTGVVLGKRGRAYIVKVMMGDKEKILFIRPEHMRPLNIPQAQQA</sequence>
<dbReference type="GO" id="GO:1990904">
    <property type="term" value="C:ribonucleoprotein complex"/>
    <property type="evidence" value="ECO:0007669"/>
    <property type="project" value="UniProtKB-KW"/>
</dbReference>
<dbReference type="GO" id="GO:0006412">
    <property type="term" value="P:translation"/>
    <property type="evidence" value="ECO:0007669"/>
    <property type="project" value="UniProtKB-UniRule"/>
</dbReference>
<keyword evidence="2 5" id="KW-0689">Ribosomal protein</keyword>
<gene>
    <name evidence="5" type="primary">rpl21e</name>
    <name evidence="6" type="ordered locus">DKAM_1408</name>
</gene>
<evidence type="ECO:0000256" key="2">
    <source>
        <dbReference type="ARBA" id="ARBA00022980"/>
    </source>
</evidence>
<dbReference type="SUPFAM" id="SSF50104">
    <property type="entry name" value="Translation proteins SH3-like domain"/>
    <property type="match status" value="1"/>
</dbReference>
<dbReference type="Proteomes" id="UP000006903">
    <property type="component" value="Chromosome"/>
</dbReference>
<organism evidence="6 7">
    <name type="scientific">Desulfurococcus amylolyticus (strain DSM 18924 / JCM 16383 / VKM B-2413 / 1221n)</name>
    <name type="common">Desulfurococcus kamchatkensis</name>
    <dbReference type="NCBI Taxonomy" id="490899"/>
    <lineage>
        <taxon>Archaea</taxon>
        <taxon>Thermoproteota</taxon>
        <taxon>Thermoprotei</taxon>
        <taxon>Desulfurococcales</taxon>
        <taxon>Desulfurococcaceae</taxon>
        <taxon>Desulfurococcus</taxon>
    </lineage>
</organism>
<dbReference type="InterPro" id="IPR018259">
    <property type="entry name" value="Ribosomal_eL21_CS"/>
</dbReference>
<comment type="similarity">
    <text evidence="1 5">Belongs to the eukaryotic ribosomal protein eL21 family.</text>
</comment>
<dbReference type="InterPro" id="IPR008991">
    <property type="entry name" value="Translation_prot_SH3-like_sf"/>
</dbReference>
<dbReference type="EMBL" id="CP001140">
    <property type="protein sequence ID" value="ACL11734.1"/>
    <property type="molecule type" value="Genomic_DNA"/>
</dbReference>
<dbReference type="HAMAP" id="MF_00369">
    <property type="entry name" value="Ribosomal_eL21"/>
    <property type="match status" value="1"/>
</dbReference>
<dbReference type="PROSITE" id="PS01171">
    <property type="entry name" value="RIBOSOMAL_L21E"/>
    <property type="match status" value="1"/>
</dbReference>
<evidence type="ECO:0000313" key="6">
    <source>
        <dbReference type="EMBL" id="ACL11734.1"/>
    </source>
</evidence>
<reference evidence="6 7" key="1">
    <citation type="journal article" date="2009" name="J. Bacteriol.">
        <title>Complete genome sequence of the anaerobic, protein-degrading hyperthermophilic crenarchaeon Desulfurococcus kamchatkensis.</title>
        <authorList>
            <person name="Ravin N.V."/>
            <person name="Mardanov A.V."/>
            <person name="Beletsky A.V."/>
            <person name="Kublanov I.V."/>
            <person name="Kolganova T.V."/>
            <person name="Lebedinsky A.V."/>
            <person name="Chernyh N.A."/>
            <person name="Bonch-Osmolovskaya E.A."/>
            <person name="Skryabin K.G."/>
        </authorList>
    </citation>
    <scope>NUCLEOTIDE SEQUENCE [LARGE SCALE GENOMIC DNA]</scope>
    <source>
        <strain evidence="7">DSM 18924 / JCM 16383 / VKM B-2413 / 1221n</strain>
    </source>
</reference>
<dbReference type="GO" id="GO:0003735">
    <property type="term" value="F:structural constituent of ribosome"/>
    <property type="evidence" value="ECO:0007669"/>
    <property type="project" value="InterPro"/>
</dbReference>